<dbReference type="AlphaFoldDB" id="A0A833SD25"/>
<name>A0A833SD25_PHYIN</name>
<gene>
    <name evidence="1" type="ORF">GN244_ATG16338</name>
    <name evidence="2" type="ORF">GN958_ATG16831</name>
</gene>
<dbReference type="Proteomes" id="UP000704712">
    <property type="component" value="Unassembled WGS sequence"/>
</dbReference>
<reference evidence="1" key="1">
    <citation type="submission" date="2020-04" db="EMBL/GenBank/DDBJ databases">
        <title>Hybrid Assembly of Korean Phytophthora infestans isolates.</title>
        <authorList>
            <person name="Prokchorchik M."/>
            <person name="Lee Y."/>
            <person name="Seo J."/>
            <person name="Cho J.-H."/>
            <person name="Park Y.-E."/>
            <person name="Jang D.-C."/>
            <person name="Im J.-S."/>
            <person name="Choi J.-G."/>
            <person name="Park H.-J."/>
            <person name="Lee G.-B."/>
            <person name="Lee Y.-G."/>
            <person name="Hong S.-Y."/>
            <person name="Cho K."/>
            <person name="Sohn K.H."/>
        </authorList>
    </citation>
    <scope>NUCLEOTIDE SEQUENCE</scope>
    <source>
        <strain evidence="1">KR_1_A1</strain>
        <strain evidence="2">KR_2_A2</strain>
    </source>
</reference>
<dbReference type="EMBL" id="JAACNO010002350">
    <property type="protein sequence ID" value="KAF4133986.1"/>
    <property type="molecule type" value="Genomic_DNA"/>
</dbReference>
<protein>
    <recommendedName>
        <fullName evidence="4">M96 mating-specific protein family</fullName>
    </recommendedName>
</protein>
<evidence type="ECO:0000313" key="3">
    <source>
        <dbReference type="Proteomes" id="UP000602510"/>
    </source>
</evidence>
<sequence length="251" mass="28482">MSLARAGSVQIGSSFDLDQKRGRTWCSLNPSGSKSRLSNASNGRVEAEHKRLLQIVNSQNTYIENIGIGLRERPSSLNTLQLSTDTVDRFNDIKWLRLKSSDATLYEVYLQEVNDSYTRVDKVFEECAIDSMPIDSVSCIHPHTPNGNVHYTQYANKFLYPLDFESTCSGMWEVSNLPHRHLDRAVFKDLSDDGNTVTFKFRLTRTLVDGSTVSILKRVLSRRFRDSNQVVIEWKIFSEGEGVFDTLSSVT</sequence>
<evidence type="ECO:0000313" key="1">
    <source>
        <dbReference type="EMBL" id="KAF4031823.1"/>
    </source>
</evidence>
<proteinExistence type="predicted"/>
<evidence type="ECO:0008006" key="4">
    <source>
        <dbReference type="Google" id="ProtNLM"/>
    </source>
</evidence>
<dbReference type="Proteomes" id="UP000602510">
    <property type="component" value="Unassembled WGS sequence"/>
</dbReference>
<dbReference type="EMBL" id="WSZM01000536">
    <property type="protein sequence ID" value="KAF4031823.1"/>
    <property type="molecule type" value="Genomic_DNA"/>
</dbReference>
<comment type="caution">
    <text evidence="1">The sequence shown here is derived from an EMBL/GenBank/DDBJ whole genome shotgun (WGS) entry which is preliminary data.</text>
</comment>
<accession>A0A833SD25</accession>
<keyword evidence="3" id="KW-1185">Reference proteome</keyword>
<evidence type="ECO:0000313" key="2">
    <source>
        <dbReference type="EMBL" id="KAF4133986.1"/>
    </source>
</evidence>
<organism evidence="1 3">
    <name type="scientific">Phytophthora infestans</name>
    <name type="common">Potato late blight agent</name>
    <name type="synonym">Botrytis infestans</name>
    <dbReference type="NCBI Taxonomy" id="4787"/>
    <lineage>
        <taxon>Eukaryota</taxon>
        <taxon>Sar</taxon>
        <taxon>Stramenopiles</taxon>
        <taxon>Oomycota</taxon>
        <taxon>Peronosporomycetes</taxon>
        <taxon>Peronosporales</taxon>
        <taxon>Peronosporaceae</taxon>
        <taxon>Phytophthora</taxon>
    </lineage>
</organism>